<protein>
    <submittedName>
        <fullName evidence="1">Uncharacterized protein</fullName>
    </submittedName>
</protein>
<sequence>MKHGVPPEGFRTRRVPSNIWYANCHDPPHFPLRFWIDPISVCRQLERSDASCGPGRIPDGKT</sequence>
<organism evidence="1 2">
    <name type="scientific">Azospirillum melinis</name>
    <dbReference type="NCBI Taxonomy" id="328839"/>
    <lineage>
        <taxon>Bacteria</taxon>
        <taxon>Pseudomonadati</taxon>
        <taxon>Pseudomonadota</taxon>
        <taxon>Alphaproteobacteria</taxon>
        <taxon>Rhodospirillales</taxon>
        <taxon>Azospirillaceae</taxon>
        <taxon>Azospirillum</taxon>
    </lineage>
</organism>
<gene>
    <name evidence="1" type="ORF">GBZ48_32930</name>
</gene>
<keyword evidence="2" id="KW-1185">Reference proteome</keyword>
<name>A0ABX2KMV7_9PROT</name>
<proteinExistence type="predicted"/>
<dbReference type="Proteomes" id="UP000605086">
    <property type="component" value="Unassembled WGS sequence"/>
</dbReference>
<accession>A0ABX2KMV7</accession>
<reference evidence="1 2" key="1">
    <citation type="submission" date="2019-10" db="EMBL/GenBank/DDBJ databases">
        <title>Genome sequence of Azospirillum melinis.</title>
        <authorList>
            <person name="Ambrosini A."/>
            <person name="Sant'Anna F.H."/>
            <person name="Cassan F.D."/>
            <person name="Souza E.M."/>
            <person name="Passaglia L.M.P."/>
        </authorList>
    </citation>
    <scope>NUCLEOTIDE SEQUENCE [LARGE SCALE GENOMIC DNA]</scope>
    <source>
        <strain evidence="1 2">TMCY0552</strain>
    </source>
</reference>
<comment type="caution">
    <text evidence="1">The sequence shown here is derived from an EMBL/GenBank/DDBJ whole genome shotgun (WGS) entry which is preliminary data.</text>
</comment>
<dbReference type="EMBL" id="WHOS01000083">
    <property type="protein sequence ID" value="NUB04018.1"/>
    <property type="molecule type" value="Genomic_DNA"/>
</dbReference>
<evidence type="ECO:0000313" key="2">
    <source>
        <dbReference type="Proteomes" id="UP000605086"/>
    </source>
</evidence>
<evidence type="ECO:0000313" key="1">
    <source>
        <dbReference type="EMBL" id="NUB04018.1"/>
    </source>
</evidence>